<evidence type="ECO:0000256" key="9">
    <source>
        <dbReference type="ARBA" id="ARBA00022827"/>
    </source>
</evidence>
<evidence type="ECO:0000256" key="12">
    <source>
        <dbReference type="ARBA" id="ARBA00023098"/>
    </source>
</evidence>
<dbReference type="InterPro" id="IPR009100">
    <property type="entry name" value="AcylCoA_DH/oxidase_NM_dom_sf"/>
</dbReference>
<evidence type="ECO:0000256" key="16">
    <source>
        <dbReference type="ARBA" id="ARBA00050315"/>
    </source>
</evidence>
<comment type="catalytic activity">
    <reaction evidence="21">
        <text>oxidized [electron-transfer flavoprotein] + hexadecanoyl-CoA + H(+) = (2E)-hexadecenoyl-CoA + reduced [electron-transfer flavoprotein]</text>
        <dbReference type="Rhea" id="RHEA:43448"/>
        <dbReference type="Rhea" id="RHEA-COMP:10685"/>
        <dbReference type="Rhea" id="RHEA-COMP:10686"/>
        <dbReference type="ChEBI" id="CHEBI:15378"/>
        <dbReference type="ChEBI" id="CHEBI:57379"/>
        <dbReference type="ChEBI" id="CHEBI:57692"/>
        <dbReference type="ChEBI" id="CHEBI:58307"/>
        <dbReference type="ChEBI" id="CHEBI:61526"/>
    </reaction>
</comment>
<protein>
    <recommendedName>
        <fullName evidence="23">Broad-specificity linear acyl-CoA dehydrogenase FadE5</fullName>
        <ecNumber evidence="7">1.3.8.1</ecNumber>
        <ecNumber evidence="5">1.3.8.7</ecNumber>
        <ecNumber evidence="6">1.3.8.8</ecNumber>
    </recommendedName>
    <alternativeName>
        <fullName evidence="25">Long-chain-acyl-CoA dehydrogenase</fullName>
    </alternativeName>
    <alternativeName>
        <fullName evidence="26">Medium-chain-acyl-CoA dehydrogenase</fullName>
    </alternativeName>
    <alternativeName>
        <fullName evidence="24">Short-chain-acyl-CoA dehydrogenase</fullName>
    </alternativeName>
</protein>
<dbReference type="PANTHER" id="PTHR42803:SF1">
    <property type="entry name" value="BROAD-SPECIFICITY LINEAR ACYL-COA DEHYDROGENASE FADE5"/>
    <property type="match status" value="1"/>
</dbReference>
<name>A0A852W178_PSEA5</name>
<dbReference type="InterPro" id="IPR036250">
    <property type="entry name" value="AcylCo_DH-like_C"/>
</dbReference>
<evidence type="ECO:0000256" key="15">
    <source>
        <dbReference type="ARBA" id="ARBA00049247"/>
    </source>
</evidence>
<dbReference type="InterPro" id="IPR009075">
    <property type="entry name" value="AcylCo_DH/oxidase_C"/>
</dbReference>
<proteinExistence type="inferred from homology"/>
<feature type="domain" description="Acetyl-CoA dehydrogenase-like C-terminal" evidence="30">
    <location>
        <begin position="470"/>
        <end position="604"/>
    </location>
</feature>
<dbReference type="EC" id="1.3.8.1" evidence="7"/>
<evidence type="ECO:0000256" key="11">
    <source>
        <dbReference type="ARBA" id="ARBA00023002"/>
    </source>
</evidence>
<evidence type="ECO:0000256" key="7">
    <source>
        <dbReference type="ARBA" id="ARBA00012046"/>
    </source>
</evidence>
<evidence type="ECO:0000256" key="6">
    <source>
        <dbReference type="ARBA" id="ARBA00012040"/>
    </source>
</evidence>
<dbReference type="RefSeq" id="WP_179761510.1">
    <property type="nucleotide sequence ID" value="NZ_BAAAJZ010000003.1"/>
</dbReference>
<comment type="catalytic activity">
    <reaction evidence="15">
        <text>a long-chain 2,3-saturated fatty acyl-CoA + oxidized [electron-transfer flavoprotein] + H(+) = a long-chain (2E)-enoyl-CoA + reduced [electron-transfer flavoprotein]</text>
        <dbReference type="Rhea" id="RHEA:17721"/>
        <dbReference type="Rhea" id="RHEA-COMP:10685"/>
        <dbReference type="Rhea" id="RHEA-COMP:10686"/>
        <dbReference type="ChEBI" id="CHEBI:15378"/>
        <dbReference type="ChEBI" id="CHEBI:57692"/>
        <dbReference type="ChEBI" id="CHEBI:58307"/>
        <dbReference type="ChEBI" id="CHEBI:83721"/>
        <dbReference type="ChEBI" id="CHEBI:83727"/>
        <dbReference type="EC" id="1.3.8.8"/>
    </reaction>
</comment>
<evidence type="ECO:0000256" key="4">
    <source>
        <dbReference type="ARBA" id="ARBA00011738"/>
    </source>
</evidence>
<dbReference type="GO" id="GO:0006631">
    <property type="term" value="P:fatty acid metabolic process"/>
    <property type="evidence" value="ECO:0007669"/>
    <property type="project" value="UniProtKB-KW"/>
</dbReference>
<comment type="similarity">
    <text evidence="3 27">Belongs to the acyl-CoA dehydrogenase family.</text>
</comment>
<dbReference type="EMBL" id="JACCCZ010000001">
    <property type="protein sequence ID" value="NYG02898.1"/>
    <property type="molecule type" value="Genomic_DNA"/>
</dbReference>
<evidence type="ECO:0000256" key="17">
    <source>
        <dbReference type="ARBA" id="ARBA00050336"/>
    </source>
</evidence>
<evidence type="ECO:0000256" key="2">
    <source>
        <dbReference type="ARBA" id="ARBA00004872"/>
    </source>
</evidence>
<comment type="catalytic activity">
    <reaction evidence="14">
        <text>hexanoyl-CoA + oxidized [electron-transfer flavoprotein] + H(+) = (2E)-hexenoyl-CoA + reduced [electron-transfer flavoprotein]</text>
        <dbReference type="Rhea" id="RHEA:43464"/>
        <dbReference type="Rhea" id="RHEA-COMP:10685"/>
        <dbReference type="Rhea" id="RHEA-COMP:10686"/>
        <dbReference type="ChEBI" id="CHEBI:15378"/>
        <dbReference type="ChEBI" id="CHEBI:57692"/>
        <dbReference type="ChEBI" id="CHEBI:58307"/>
        <dbReference type="ChEBI" id="CHEBI:62077"/>
        <dbReference type="ChEBI" id="CHEBI:62620"/>
    </reaction>
</comment>
<reference evidence="31 32" key="1">
    <citation type="submission" date="2020-07" db="EMBL/GenBank/DDBJ databases">
        <title>Sequencing the genomes of 1000 actinobacteria strains.</title>
        <authorList>
            <person name="Klenk H.-P."/>
        </authorList>
    </citation>
    <scope>NUCLEOTIDE SEQUENCE [LARGE SCALE GENOMIC DNA]</scope>
    <source>
        <strain evidence="31 32">DSM 44749</strain>
    </source>
</reference>
<dbReference type="GO" id="GO:0016937">
    <property type="term" value="F:short-chain fatty acyl-CoA dehydrogenase activity"/>
    <property type="evidence" value="ECO:0007669"/>
    <property type="project" value="UniProtKB-EC"/>
</dbReference>
<dbReference type="SUPFAM" id="SSF56645">
    <property type="entry name" value="Acyl-CoA dehydrogenase NM domain-like"/>
    <property type="match status" value="1"/>
</dbReference>
<dbReference type="Gene3D" id="2.40.110.20">
    <property type="match status" value="1"/>
</dbReference>
<feature type="domain" description="Acyl-CoA dehydrogenase/oxidase C-terminal" evidence="28">
    <location>
        <begin position="287"/>
        <end position="450"/>
    </location>
</feature>
<comment type="catalytic activity">
    <reaction evidence="19">
        <text>decanoyl-CoA + oxidized [electron-transfer flavoprotein] + H(+) = (2E)-decenoyl-CoA + reduced [electron-transfer flavoprotein]</text>
        <dbReference type="Rhea" id="RHEA:48176"/>
        <dbReference type="Rhea" id="RHEA-COMP:10685"/>
        <dbReference type="Rhea" id="RHEA-COMP:10686"/>
        <dbReference type="ChEBI" id="CHEBI:15378"/>
        <dbReference type="ChEBI" id="CHEBI:57692"/>
        <dbReference type="ChEBI" id="CHEBI:58307"/>
        <dbReference type="ChEBI" id="CHEBI:61406"/>
        <dbReference type="ChEBI" id="CHEBI:61430"/>
    </reaction>
</comment>
<evidence type="ECO:0000259" key="30">
    <source>
        <dbReference type="Pfam" id="PF12806"/>
    </source>
</evidence>
<comment type="cofactor">
    <cofactor evidence="1 27">
        <name>FAD</name>
        <dbReference type="ChEBI" id="CHEBI:57692"/>
    </cofactor>
</comment>
<evidence type="ECO:0000256" key="23">
    <source>
        <dbReference type="ARBA" id="ARBA00069359"/>
    </source>
</evidence>
<accession>A0A852W178</accession>
<dbReference type="FunFam" id="2.40.110.20:FF:000001">
    <property type="entry name" value="Acyl-CoA dehydrogenase AidB"/>
    <property type="match status" value="1"/>
</dbReference>
<feature type="domain" description="Acyl-CoA oxidase/dehydrogenase middle" evidence="29">
    <location>
        <begin position="162"/>
        <end position="270"/>
    </location>
</feature>
<evidence type="ECO:0000256" key="25">
    <source>
        <dbReference type="ARBA" id="ARBA00077090"/>
    </source>
</evidence>
<evidence type="ECO:0000256" key="20">
    <source>
        <dbReference type="ARBA" id="ARBA00050877"/>
    </source>
</evidence>
<evidence type="ECO:0000259" key="29">
    <source>
        <dbReference type="Pfam" id="PF02770"/>
    </source>
</evidence>
<keyword evidence="8 27" id="KW-0285">Flavoprotein</keyword>
<comment type="catalytic activity">
    <reaction evidence="16">
        <text>a short-chain 2,3-saturated fatty acyl-CoA + oxidized [electron-transfer flavoprotein] + H(+) = a short-chain (2E)-enoyl-CoA + reduced [electron-transfer flavoprotein]</text>
        <dbReference type="Rhea" id="RHEA:47196"/>
        <dbReference type="Rhea" id="RHEA-COMP:10685"/>
        <dbReference type="Rhea" id="RHEA-COMP:10686"/>
        <dbReference type="ChEBI" id="CHEBI:15378"/>
        <dbReference type="ChEBI" id="CHEBI:57692"/>
        <dbReference type="ChEBI" id="CHEBI:58307"/>
        <dbReference type="ChEBI" id="CHEBI:87487"/>
        <dbReference type="ChEBI" id="CHEBI:87488"/>
        <dbReference type="EC" id="1.3.8.1"/>
    </reaction>
</comment>
<evidence type="ECO:0000256" key="13">
    <source>
        <dbReference type="ARBA" id="ARBA00047882"/>
    </source>
</evidence>
<keyword evidence="32" id="KW-1185">Reference proteome</keyword>
<dbReference type="EC" id="1.3.8.8" evidence="6"/>
<dbReference type="FunFam" id="1.20.140.10:FF:000016">
    <property type="entry name" value="Acyl-CoA dehydrogenase FadE5"/>
    <property type="match status" value="1"/>
</dbReference>
<evidence type="ECO:0000256" key="8">
    <source>
        <dbReference type="ARBA" id="ARBA00022630"/>
    </source>
</evidence>
<organism evidence="31 32">
    <name type="scientific">Pseudonocardia alni</name>
    <name type="common">Amycolata alni</name>
    <dbReference type="NCBI Taxonomy" id="33907"/>
    <lineage>
        <taxon>Bacteria</taxon>
        <taxon>Bacillati</taxon>
        <taxon>Actinomycetota</taxon>
        <taxon>Actinomycetes</taxon>
        <taxon>Pseudonocardiales</taxon>
        <taxon>Pseudonocardiaceae</taxon>
        <taxon>Pseudonocardia</taxon>
    </lineage>
</organism>
<evidence type="ECO:0000256" key="26">
    <source>
        <dbReference type="ARBA" id="ARBA00077336"/>
    </source>
</evidence>
<gene>
    <name evidence="31" type="ORF">HDA37_003183</name>
</gene>
<keyword evidence="9 27" id="KW-0274">FAD</keyword>
<dbReference type="InterPro" id="IPR025878">
    <property type="entry name" value="Acyl-CoA_dh-like_C_dom"/>
</dbReference>
<sequence>MGHYKSNLRDLEFNLFEVFEVQDHLGTGPFEDVDVDTAKGVLSELSTVCTGPLAEHYATIDRNPPVFHPEDHTVTTPQELKDAYKVLWDGEWWRLGLPNELGGMGIPPSVQWAAAELMCGSNPAIFMYMAGPNFASILHANGNEEQKRWAQLMIDRGWGATMVLTEPDAGSDVGAGRTKAIRQDDGTWHIEGVKRFITSAEQDFTENIMHLVLARPEGGKPGTKGLSLFLVPKFHFDTETGEPGERNGAFVTNVEHKMGLKASTTCELTFGAHGTPAVGWLLGDVHDGIAQMFQVIEYARMMVGTKAIGTLSTGYLNALEFAKERVQGADLTKMTDKTAPRVTITHHPDVRRSLMLQKAYAEGMRAVYIYTATFQDKVRLGGEDAALAEKVNDLLLPIVKGVGSERATEQLVQSLQTLGGSGFLQDYPIEQYIRDAKIDSLYEGTTAIQSQDFLFRKIVRDNGQALAHVAGEVQAFIDSDAGNGRLKEERELLRTALTDVQGMLGTLTGYLYGSTKDVAELYKVGQHTVRLLMAVGDLLVGWLLLRQATVALAALGTDGVSAKDRAFYEGKVGVATFFAKSVLPRLTSDKAIIANADNELMELDEASF</sequence>
<keyword evidence="10" id="KW-0276">Fatty acid metabolism</keyword>
<dbReference type="InterPro" id="IPR052166">
    <property type="entry name" value="Diverse_Acyl-CoA_DH"/>
</dbReference>
<evidence type="ECO:0000256" key="24">
    <source>
        <dbReference type="ARBA" id="ARBA00075470"/>
    </source>
</evidence>
<dbReference type="PANTHER" id="PTHR42803">
    <property type="entry name" value="ACYL-COA DEHYDROGENASE"/>
    <property type="match status" value="1"/>
</dbReference>
<comment type="catalytic activity">
    <reaction evidence="18">
        <text>butanoyl-CoA + oxidized [electron-transfer flavoprotein] + H(+) = (2E)-butenoyl-CoA + reduced [electron-transfer flavoprotein]</text>
        <dbReference type="Rhea" id="RHEA:24004"/>
        <dbReference type="Rhea" id="RHEA-COMP:10685"/>
        <dbReference type="Rhea" id="RHEA-COMP:10686"/>
        <dbReference type="ChEBI" id="CHEBI:15378"/>
        <dbReference type="ChEBI" id="CHEBI:57332"/>
        <dbReference type="ChEBI" id="CHEBI:57371"/>
        <dbReference type="ChEBI" id="CHEBI:57692"/>
        <dbReference type="ChEBI" id="CHEBI:58307"/>
    </reaction>
</comment>
<evidence type="ECO:0000259" key="28">
    <source>
        <dbReference type="Pfam" id="PF00441"/>
    </source>
</evidence>
<evidence type="ECO:0000256" key="19">
    <source>
        <dbReference type="ARBA" id="ARBA00050703"/>
    </source>
</evidence>
<dbReference type="Proteomes" id="UP000549695">
    <property type="component" value="Unassembled WGS sequence"/>
</dbReference>
<comment type="subunit">
    <text evidence="4">Homodimer.</text>
</comment>
<evidence type="ECO:0000256" key="21">
    <source>
        <dbReference type="ARBA" id="ARBA00052387"/>
    </source>
</evidence>
<dbReference type="Pfam" id="PF00441">
    <property type="entry name" value="Acyl-CoA_dh_1"/>
    <property type="match status" value="1"/>
</dbReference>
<comment type="catalytic activity">
    <reaction evidence="20">
        <text>octadecanoyl-CoA + oxidized [electron-transfer flavoprotein] + H(+) = (2E)-octadecenoyl-CoA + reduced [electron-transfer flavoprotein]</text>
        <dbReference type="Rhea" id="RHEA:47240"/>
        <dbReference type="Rhea" id="RHEA-COMP:10685"/>
        <dbReference type="Rhea" id="RHEA-COMP:10686"/>
        <dbReference type="ChEBI" id="CHEBI:15378"/>
        <dbReference type="ChEBI" id="CHEBI:57394"/>
        <dbReference type="ChEBI" id="CHEBI:57692"/>
        <dbReference type="ChEBI" id="CHEBI:58307"/>
        <dbReference type="ChEBI" id="CHEBI:71412"/>
    </reaction>
</comment>
<dbReference type="AlphaFoldDB" id="A0A852W178"/>
<dbReference type="Pfam" id="PF12806">
    <property type="entry name" value="Acyl-CoA_dh_C"/>
    <property type="match status" value="1"/>
</dbReference>
<evidence type="ECO:0000256" key="22">
    <source>
        <dbReference type="ARBA" id="ARBA00054301"/>
    </source>
</evidence>
<comment type="pathway">
    <text evidence="2">Lipid metabolism; fatty acid metabolism.</text>
</comment>
<evidence type="ECO:0000256" key="27">
    <source>
        <dbReference type="RuleBase" id="RU362125"/>
    </source>
</evidence>
<evidence type="ECO:0000256" key="10">
    <source>
        <dbReference type="ARBA" id="ARBA00022832"/>
    </source>
</evidence>
<evidence type="ECO:0000256" key="1">
    <source>
        <dbReference type="ARBA" id="ARBA00001974"/>
    </source>
</evidence>
<dbReference type="GO" id="GO:0005886">
    <property type="term" value="C:plasma membrane"/>
    <property type="evidence" value="ECO:0007669"/>
    <property type="project" value="TreeGrafter"/>
</dbReference>
<evidence type="ECO:0000313" key="32">
    <source>
        <dbReference type="Proteomes" id="UP000549695"/>
    </source>
</evidence>
<dbReference type="Pfam" id="PF02770">
    <property type="entry name" value="Acyl-CoA_dh_M"/>
    <property type="match status" value="1"/>
</dbReference>
<dbReference type="EC" id="1.3.8.7" evidence="5"/>
<dbReference type="InterPro" id="IPR006091">
    <property type="entry name" value="Acyl-CoA_Oxase/DH_mid-dom"/>
</dbReference>
<comment type="caution">
    <text evidence="31">The sequence shown here is derived from an EMBL/GenBank/DDBJ whole genome shotgun (WGS) entry which is preliminary data.</text>
</comment>
<evidence type="ECO:0000256" key="18">
    <source>
        <dbReference type="ARBA" id="ARBA00050695"/>
    </source>
</evidence>
<dbReference type="GO" id="GO:0070991">
    <property type="term" value="F:medium-chain fatty acyl-CoA dehydrogenase activity"/>
    <property type="evidence" value="ECO:0007669"/>
    <property type="project" value="UniProtKB-EC"/>
</dbReference>
<keyword evidence="11 27" id="KW-0560">Oxidoreductase</keyword>
<keyword evidence="12" id="KW-0443">Lipid metabolism</keyword>
<dbReference type="Gene3D" id="1.20.140.10">
    <property type="entry name" value="Butyryl-CoA Dehydrogenase, subunit A, domain 3"/>
    <property type="match status" value="1"/>
</dbReference>
<evidence type="ECO:0000256" key="3">
    <source>
        <dbReference type="ARBA" id="ARBA00009347"/>
    </source>
</evidence>
<evidence type="ECO:0000256" key="14">
    <source>
        <dbReference type="ARBA" id="ARBA00048375"/>
    </source>
</evidence>
<dbReference type="GeneID" id="98052915"/>
<comment type="catalytic activity">
    <reaction evidence="13">
        <text>a medium-chain 2,3-saturated fatty acyl-CoA + oxidized [electron-transfer flavoprotein] + H(+) = a medium-chain (2E)-enoyl-CoA + reduced [electron-transfer flavoprotein]</text>
        <dbReference type="Rhea" id="RHEA:14477"/>
        <dbReference type="Rhea" id="RHEA-COMP:10685"/>
        <dbReference type="Rhea" id="RHEA-COMP:10686"/>
        <dbReference type="ChEBI" id="CHEBI:15378"/>
        <dbReference type="ChEBI" id="CHEBI:57692"/>
        <dbReference type="ChEBI" id="CHEBI:58307"/>
        <dbReference type="ChEBI" id="CHEBI:83723"/>
        <dbReference type="ChEBI" id="CHEBI:83726"/>
        <dbReference type="EC" id="1.3.8.7"/>
    </reaction>
</comment>
<dbReference type="SUPFAM" id="SSF47203">
    <property type="entry name" value="Acyl-CoA dehydrogenase C-terminal domain-like"/>
    <property type="match status" value="1"/>
</dbReference>
<dbReference type="GO" id="GO:0004466">
    <property type="term" value="F:long-chain fatty acyl-CoA dehydrogenase activity"/>
    <property type="evidence" value="ECO:0007669"/>
    <property type="project" value="UniProtKB-EC"/>
</dbReference>
<comment type="catalytic activity">
    <reaction evidence="17">
        <text>dodecanoyl-CoA + oxidized [electron-transfer flavoprotein] + H(+) = (2E)-dodecenoyl-CoA + reduced [electron-transfer flavoprotein]</text>
        <dbReference type="Rhea" id="RHEA:47296"/>
        <dbReference type="Rhea" id="RHEA-COMP:10685"/>
        <dbReference type="Rhea" id="RHEA-COMP:10686"/>
        <dbReference type="ChEBI" id="CHEBI:15378"/>
        <dbReference type="ChEBI" id="CHEBI:57330"/>
        <dbReference type="ChEBI" id="CHEBI:57375"/>
        <dbReference type="ChEBI" id="CHEBI:57692"/>
        <dbReference type="ChEBI" id="CHEBI:58307"/>
    </reaction>
</comment>
<comment type="function">
    <text evidence="22">Acyl-CoA dehydrogenase that exhibits broad specificity for linear acyl-CoA substrates, with a preference for long-chain substrates.</text>
</comment>
<evidence type="ECO:0000256" key="5">
    <source>
        <dbReference type="ARBA" id="ARBA00012033"/>
    </source>
</evidence>
<evidence type="ECO:0000313" key="31">
    <source>
        <dbReference type="EMBL" id="NYG02898.1"/>
    </source>
</evidence>